<name>A0AAV5UIR3_9BILA</name>
<evidence type="ECO:0000313" key="3">
    <source>
        <dbReference type="EMBL" id="GMT06588.1"/>
    </source>
</evidence>
<feature type="region of interest" description="Disordered" evidence="1">
    <location>
        <begin position="143"/>
        <end position="188"/>
    </location>
</feature>
<gene>
    <name evidence="3" type="ORF">PENTCL1PPCAC_28762</name>
</gene>
<protein>
    <submittedName>
        <fullName evidence="3">Uncharacterized protein</fullName>
    </submittedName>
</protein>
<dbReference type="AlphaFoldDB" id="A0AAV5UIR3"/>
<sequence>VRMRSLSLLVLLAAAVYAQEITDDGIAIPEYDPMPTDNEPVETTNEDNWEPEDRELENVDPEPLDGNAHGGRPEVAFYGHGHRHGHHGYHLGHRGYPFHGFHRGAPCRRHFRHKVIVSDRHHVIAHPRKPCKKVVKHVTVHTHAPRRHHHHHHHHDSSSSEEVPCGCRAHRHGHHHGHHGHHGHGYGHGYGHGHGHGYGHGHGFGHGHGHGYGSGFPLAPFL</sequence>
<reference evidence="3" key="1">
    <citation type="submission" date="2023-10" db="EMBL/GenBank/DDBJ databases">
        <title>Genome assembly of Pristionchus species.</title>
        <authorList>
            <person name="Yoshida K."/>
            <person name="Sommer R.J."/>
        </authorList>
    </citation>
    <scope>NUCLEOTIDE SEQUENCE</scope>
    <source>
        <strain evidence="3">RS0144</strain>
    </source>
</reference>
<feature type="compositionally biased region" description="Basic residues" evidence="1">
    <location>
        <begin position="143"/>
        <end position="155"/>
    </location>
</feature>
<evidence type="ECO:0000256" key="1">
    <source>
        <dbReference type="SAM" id="MobiDB-lite"/>
    </source>
</evidence>
<feature type="signal peptide" evidence="2">
    <location>
        <begin position="1"/>
        <end position="18"/>
    </location>
</feature>
<feature type="chain" id="PRO_5043786664" evidence="2">
    <location>
        <begin position="19"/>
        <end position="222"/>
    </location>
</feature>
<feature type="non-terminal residue" evidence="3">
    <location>
        <position position="1"/>
    </location>
</feature>
<feature type="compositionally biased region" description="Acidic residues" evidence="1">
    <location>
        <begin position="44"/>
        <end position="56"/>
    </location>
</feature>
<proteinExistence type="predicted"/>
<accession>A0AAV5UIR3</accession>
<feature type="region of interest" description="Disordered" evidence="1">
    <location>
        <begin position="28"/>
        <end position="56"/>
    </location>
</feature>
<dbReference type="EMBL" id="BTSX01000006">
    <property type="protein sequence ID" value="GMT06588.1"/>
    <property type="molecule type" value="Genomic_DNA"/>
</dbReference>
<keyword evidence="2" id="KW-0732">Signal</keyword>
<comment type="caution">
    <text evidence="3">The sequence shown here is derived from an EMBL/GenBank/DDBJ whole genome shotgun (WGS) entry which is preliminary data.</text>
</comment>
<organism evidence="3 4">
    <name type="scientific">Pristionchus entomophagus</name>
    <dbReference type="NCBI Taxonomy" id="358040"/>
    <lineage>
        <taxon>Eukaryota</taxon>
        <taxon>Metazoa</taxon>
        <taxon>Ecdysozoa</taxon>
        <taxon>Nematoda</taxon>
        <taxon>Chromadorea</taxon>
        <taxon>Rhabditida</taxon>
        <taxon>Rhabditina</taxon>
        <taxon>Diplogasteromorpha</taxon>
        <taxon>Diplogasteroidea</taxon>
        <taxon>Neodiplogasteridae</taxon>
        <taxon>Pristionchus</taxon>
    </lineage>
</organism>
<evidence type="ECO:0000313" key="4">
    <source>
        <dbReference type="Proteomes" id="UP001432027"/>
    </source>
</evidence>
<dbReference type="Proteomes" id="UP001432027">
    <property type="component" value="Unassembled WGS sequence"/>
</dbReference>
<evidence type="ECO:0000256" key="2">
    <source>
        <dbReference type="SAM" id="SignalP"/>
    </source>
</evidence>
<keyword evidence="4" id="KW-1185">Reference proteome</keyword>
<feature type="compositionally biased region" description="Basic residues" evidence="1">
    <location>
        <begin position="168"/>
        <end position="188"/>
    </location>
</feature>